<feature type="transmembrane region" description="Helical" evidence="7">
    <location>
        <begin position="446"/>
        <end position="472"/>
    </location>
</feature>
<dbReference type="GO" id="GO:0015141">
    <property type="term" value="F:succinate transmembrane transporter activity"/>
    <property type="evidence" value="ECO:0007669"/>
    <property type="project" value="TreeGrafter"/>
</dbReference>
<feature type="transmembrane region" description="Helical" evidence="7">
    <location>
        <begin position="71"/>
        <end position="97"/>
    </location>
</feature>
<reference evidence="9 10" key="1">
    <citation type="journal article" date="2018" name="Gigascience">
        <title>Genomes of trombidid mites reveal novel predicted allergens and laterally-transferred genes associated with secondary metabolism.</title>
        <authorList>
            <person name="Dong X."/>
            <person name="Chaisiri K."/>
            <person name="Xia D."/>
            <person name="Armstrong S.D."/>
            <person name="Fang Y."/>
            <person name="Donnelly M.J."/>
            <person name="Kadowaki T."/>
            <person name="McGarry J.W."/>
            <person name="Darby A.C."/>
            <person name="Makepeace B.L."/>
        </authorList>
    </citation>
    <scope>NUCLEOTIDE SEQUENCE [LARGE SCALE GENOMIC DNA]</scope>
    <source>
        <strain evidence="9">UoL-UT</strain>
    </source>
</reference>
<keyword evidence="8" id="KW-0732">Signal</keyword>
<protein>
    <submittedName>
        <fullName evidence="9">Solute carrier family 13 member 5-like protein</fullName>
    </submittedName>
</protein>
<comment type="similarity">
    <text evidence="2">Belongs to the SLC13A/DASS transporter (TC 2.A.47) family. NADC subfamily.</text>
</comment>
<dbReference type="GO" id="GO:0005886">
    <property type="term" value="C:plasma membrane"/>
    <property type="evidence" value="ECO:0007669"/>
    <property type="project" value="TreeGrafter"/>
</dbReference>
<feature type="transmembrane region" description="Helical" evidence="7">
    <location>
        <begin position="364"/>
        <end position="382"/>
    </location>
</feature>
<keyword evidence="6 7" id="KW-0472">Membrane</keyword>
<evidence type="ECO:0000313" key="9">
    <source>
        <dbReference type="EMBL" id="RWS27186.1"/>
    </source>
</evidence>
<evidence type="ECO:0000256" key="2">
    <source>
        <dbReference type="ARBA" id="ARBA00006772"/>
    </source>
</evidence>
<evidence type="ECO:0000256" key="7">
    <source>
        <dbReference type="SAM" id="Phobius"/>
    </source>
</evidence>
<dbReference type="PROSITE" id="PS01271">
    <property type="entry name" value="NA_SULFATE"/>
    <property type="match status" value="1"/>
</dbReference>
<evidence type="ECO:0000256" key="4">
    <source>
        <dbReference type="ARBA" id="ARBA00022692"/>
    </source>
</evidence>
<keyword evidence="5 7" id="KW-1133">Transmembrane helix</keyword>
<dbReference type="InterPro" id="IPR001898">
    <property type="entry name" value="SLC13A/DASS"/>
</dbReference>
<dbReference type="GO" id="GO:0015137">
    <property type="term" value="F:citrate transmembrane transporter activity"/>
    <property type="evidence" value="ECO:0007669"/>
    <property type="project" value="TreeGrafter"/>
</dbReference>
<dbReference type="Proteomes" id="UP000288716">
    <property type="component" value="Unassembled WGS sequence"/>
</dbReference>
<dbReference type="VEuPathDB" id="VectorBase:LDEU004854"/>
<evidence type="ECO:0000256" key="3">
    <source>
        <dbReference type="ARBA" id="ARBA00022448"/>
    </source>
</evidence>
<dbReference type="Pfam" id="PF00939">
    <property type="entry name" value="Na_sulph_symp"/>
    <property type="match status" value="1"/>
</dbReference>
<evidence type="ECO:0000256" key="1">
    <source>
        <dbReference type="ARBA" id="ARBA00004141"/>
    </source>
</evidence>
<feature type="transmembrane region" description="Helical" evidence="7">
    <location>
        <begin position="328"/>
        <end position="344"/>
    </location>
</feature>
<keyword evidence="4 7" id="KW-0812">Transmembrane</keyword>
<comment type="caution">
    <text evidence="9">The sequence shown here is derived from an EMBL/GenBank/DDBJ whole genome shotgun (WGS) entry which is preliminary data.</text>
</comment>
<keyword evidence="10" id="KW-1185">Reference proteome</keyword>
<feature type="chain" id="PRO_5019572131" evidence="8">
    <location>
        <begin position="21"/>
        <end position="532"/>
    </location>
</feature>
<accession>A0A443SI32</accession>
<proteinExistence type="inferred from homology"/>
<dbReference type="PANTHER" id="PTHR10283:SF82">
    <property type="entry name" value="SOLUTE CARRIER FAMILY 13 MEMBER 2"/>
    <property type="match status" value="1"/>
</dbReference>
<dbReference type="STRING" id="299467.A0A443SI32"/>
<dbReference type="AlphaFoldDB" id="A0A443SI32"/>
<evidence type="ECO:0000256" key="6">
    <source>
        <dbReference type="ARBA" id="ARBA00023136"/>
    </source>
</evidence>
<keyword evidence="3" id="KW-0813">Transport</keyword>
<feature type="transmembrane region" description="Helical" evidence="7">
    <location>
        <begin position="394"/>
        <end position="417"/>
    </location>
</feature>
<dbReference type="OrthoDB" id="6493944at2759"/>
<feature type="transmembrane region" description="Helical" evidence="7">
    <location>
        <begin position="234"/>
        <end position="256"/>
    </location>
</feature>
<gene>
    <name evidence="9" type="ORF">B4U80_09918</name>
</gene>
<feature type="transmembrane region" description="Helical" evidence="7">
    <location>
        <begin position="289"/>
        <end position="307"/>
    </location>
</feature>
<sequence>MAVTSLLPVVLLPLLGLSTTEDACAPYLQEPNMVFVGSLIFAIAVECSNLHKRIALWILQRVGTKFDVLMLGFMLITMFIAMWIINTAAAAMMLPIADAVIEEVFPKPRRESTFPDIKVVSADYNETLYSFAKGFKLNGNWDYNFVIKYFNCRLKYKFSKDKLQDIMMMETSKISEVPFTNPNVSVKKLKKLLYLSIAYSANIGGTSTLTSNGPNLVLRFVVEMKYGGKTPVDYTNWLMFAAPPAIISVLLCWLLFKFLFLRNVCLPKESIGAKNVIEAKYKELGKVSFHEKAILVLFILLVTLWMFRDPQFVKGWATYFGDTKPKDASVVIFIVILLFILPSNPFGPYPSPALVNWPMVQTRLAWGVILLRGGGFAIANATQTSGLSEFMGDVFARLNFMPFSAILVIFAVMSAFLTEFASNSATATIILPVAAQLATNLEVNPLMILVPVTLSCSYAFVLPVGTPANALVFEHAKLMPSDMLLPGLITKLICLCVMFATLYTLGFPIFSLGVFPDWVTSETNHHTTHHTG</sequence>
<feature type="signal peptide" evidence="8">
    <location>
        <begin position="1"/>
        <end position="20"/>
    </location>
</feature>
<evidence type="ECO:0000256" key="8">
    <source>
        <dbReference type="SAM" id="SignalP"/>
    </source>
</evidence>
<organism evidence="9 10">
    <name type="scientific">Leptotrombidium deliense</name>
    <dbReference type="NCBI Taxonomy" id="299467"/>
    <lineage>
        <taxon>Eukaryota</taxon>
        <taxon>Metazoa</taxon>
        <taxon>Ecdysozoa</taxon>
        <taxon>Arthropoda</taxon>
        <taxon>Chelicerata</taxon>
        <taxon>Arachnida</taxon>
        <taxon>Acari</taxon>
        <taxon>Acariformes</taxon>
        <taxon>Trombidiformes</taxon>
        <taxon>Prostigmata</taxon>
        <taxon>Anystina</taxon>
        <taxon>Parasitengona</taxon>
        <taxon>Trombiculoidea</taxon>
        <taxon>Trombiculidae</taxon>
        <taxon>Leptotrombidium</taxon>
    </lineage>
</organism>
<name>A0A443SI32_9ACAR</name>
<dbReference type="InterPro" id="IPR031312">
    <property type="entry name" value="Na/sul_symport_CS"/>
</dbReference>
<comment type="subcellular location">
    <subcellularLocation>
        <location evidence="1">Membrane</location>
        <topology evidence="1">Multi-pass membrane protein</topology>
    </subcellularLocation>
</comment>
<feature type="transmembrane region" description="Helical" evidence="7">
    <location>
        <begin position="492"/>
        <end position="515"/>
    </location>
</feature>
<evidence type="ECO:0000256" key="5">
    <source>
        <dbReference type="ARBA" id="ARBA00022989"/>
    </source>
</evidence>
<evidence type="ECO:0000313" key="10">
    <source>
        <dbReference type="Proteomes" id="UP000288716"/>
    </source>
</evidence>
<dbReference type="EMBL" id="NCKV01002194">
    <property type="protein sequence ID" value="RWS27186.1"/>
    <property type="molecule type" value="Genomic_DNA"/>
</dbReference>
<dbReference type="PANTHER" id="PTHR10283">
    <property type="entry name" value="SOLUTE CARRIER FAMILY 13 MEMBER"/>
    <property type="match status" value="1"/>
</dbReference>